<dbReference type="SMART" id="SM00530">
    <property type="entry name" value="HTH_XRE"/>
    <property type="match status" value="1"/>
</dbReference>
<organism evidence="2 3">
    <name type="scientific">Kibdelosporangium phytohabitans</name>
    <dbReference type="NCBI Taxonomy" id="860235"/>
    <lineage>
        <taxon>Bacteria</taxon>
        <taxon>Bacillati</taxon>
        <taxon>Actinomycetota</taxon>
        <taxon>Actinomycetes</taxon>
        <taxon>Pseudonocardiales</taxon>
        <taxon>Pseudonocardiaceae</taxon>
        <taxon>Kibdelosporangium</taxon>
    </lineage>
</organism>
<dbReference type="EMBL" id="CP012752">
    <property type="protein sequence ID" value="ALG06517.1"/>
    <property type="molecule type" value="Genomic_DNA"/>
</dbReference>
<evidence type="ECO:0000313" key="3">
    <source>
        <dbReference type="Proteomes" id="UP000063699"/>
    </source>
</evidence>
<proteinExistence type="predicted"/>
<dbReference type="InterPro" id="IPR001387">
    <property type="entry name" value="Cro/C1-type_HTH"/>
</dbReference>
<dbReference type="Pfam" id="PF19054">
    <property type="entry name" value="DUF5753"/>
    <property type="match status" value="1"/>
</dbReference>
<gene>
    <name evidence="2" type="ORF">AOZ06_05875</name>
</gene>
<dbReference type="InterPro" id="IPR043917">
    <property type="entry name" value="DUF5753"/>
</dbReference>
<dbReference type="AlphaFoldDB" id="A0A0N9HT44"/>
<feature type="domain" description="HTH cro/C1-type" evidence="1">
    <location>
        <begin position="21"/>
        <end position="75"/>
    </location>
</feature>
<dbReference type="InterPro" id="IPR010982">
    <property type="entry name" value="Lambda_DNA-bd_dom_sf"/>
</dbReference>
<dbReference type="SUPFAM" id="SSF47413">
    <property type="entry name" value="lambda repressor-like DNA-binding domains"/>
    <property type="match status" value="1"/>
</dbReference>
<keyword evidence="3" id="KW-1185">Reference proteome</keyword>
<accession>A0A0N9HT44</accession>
<dbReference type="CDD" id="cd00093">
    <property type="entry name" value="HTH_XRE"/>
    <property type="match status" value="1"/>
</dbReference>
<dbReference type="Proteomes" id="UP000063699">
    <property type="component" value="Chromosome"/>
</dbReference>
<dbReference type="Pfam" id="PF13560">
    <property type="entry name" value="HTH_31"/>
    <property type="match status" value="1"/>
</dbReference>
<dbReference type="PROSITE" id="PS50943">
    <property type="entry name" value="HTH_CROC1"/>
    <property type="match status" value="1"/>
</dbReference>
<dbReference type="STRING" id="860235.AOZ06_05875"/>
<dbReference type="OrthoDB" id="2991476at2"/>
<evidence type="ECO:0000259" key="1">
    <source>
        <dbReference type="PROSITE" id="PS50943"/>
    </source>
</evidence>
<name>A0A0N9HT44_9PSEU</name>
<dbReference type="KEGG" id="kphy:AOZ06_05875"/>
<dbReference type="Gene3D" id="1.10.260.40">
    <property type="entry name" value="lambda repressor-like DNA-binding domains"/>
    <property type="match status" value="1"/>
</dbReference>
<evidence type="ECO:0000313" key="2">
    <source>
        <dbReference type="EMBL" id="ALG06517.1"/>
    </source>
</evidence>
<reference evidence="2 3" key="1">
    <citation type="submission" date="2015-07" db="EMBL/GenBank/DDBJ databases">
        <title>Genome sequencing of Kibdelosporangium phytohabitans.</title>
        <authorList>
            <person name="Qin S."/>
            <person name="Xing K."/>
        </authorList>
    </citation>
    <scope>NUCLEOTIDE SEQUENCE [LARGE SCALE GENOMIC DNA]</scope>
    <source>
        <strain evidence="2 3">KLBMP1111</strain>
    </source>
</reference>
<sequence length="285" mass="31623">MNLMPSGQRRTAERIQVGTTLKRMRLEAGLTREVPAGKLGISPTTIGNIEQGRTKIAHTKLAALLELYGAPADQAADLMEVNREAHRTVVRVPYGGEIWPHQRRSSDLINAATRIGYYSPEIFPGVLQARGYARAIMAPTGHMTDKLEIRINFRLTLGEALTREDDPLELWAVIGEAALHKNIGGCEAMREQLTHVVELCRQRANITVQVLPLNAREHQLLGTTVTIYEVDNLATIASVDTSVSEHFLEHDPLVADAARRFSDVRLKALDPLTSVDMIEEVANRR</sequence>
<dbReference type="GO" id="GO:0003677">
    <property type="term" value="F:DNA binding"/>
    <property type="evidence" value="ECO:0007669"/>
    <property type="project" value="InterPro"/>
</dbReference>
<protein>
    <recommendedName>
        <fullName evidence="1">HTH cro/C1-type domain-containing protein</fullName>
    </recommendedName>
</protein>